<evidence type="ECO:0000313" key="1">
    <source>
        <dbReference type="EMBL" id="GBP12231.1"/>
    </source>
</evidence>
<dbReference type="EMBL" id="BGZK01000050">
    <property type="protein sequence ID" value="GBP12231.1"/>
    <property type="molecule type" value="Genomic_DNA"/>
</dbReference>
<sequence length="79" mass="8634">MVNLAAACEWAGTTIATPHSHRIQGVKQRKSFRCYVSCTLFCGVCDPLRKSGTTTLFNRCCAAAQPPTVFLLRIEDLGT</sequence>
<protein>
    <submittedName>
        <fullName evidence="1">Uncharacterized protein</fullName>
    </submittedName>
</protein>
<proteinExistence type="predicted"/>
<keyword evidence="2" id="KW-1185">Reference proteome</keyword>
<gene>
    <name evidence="1" type="ORF">EVAR_6403_1</name>
</gene>
<evidence type="ECO:0000313" key="2">
    <source>
        <dbReference type="Proteomes" id="UP000299102"/>
    </source>
</evidence>
<organism evidence="1 2">
    <name type="scientific">Eumeta variegata</name>
    <name type="common">Bagworm moth</name>
    <name type="synonym">Eumeta japonica</name>
    <dbReference type="NCBI Taxonomy" id="151549"/>
    <lineage>
        <taxon>Eukaryota</taxon>
        <taxon>Metazoa</taxon>
        <taxon>Ecdysozoa</taxon>
        <taxon>Arthropoda</taxon>
        <taxon>Hexapoda</taxon>
        <taxon>Insecta</taxon>
        <taxon>Pterygota</taxon>
        <taxon>Neoptera</taxon>
        <taxon>Endopterygota</taxon>
        <taxon>Lepidoptera</taxon>
        <taxon>Glossata</taxon>
        <taxon>Ditrysia</taxon>
        <taxon>Tineoidea</taxon>
        <taxon>Psychidae</taxon>
        <taxon>Oiketicinae</taxon>
        <taxon>Eumeta</taxon>
    </lineage>
</organism>
<comment type="caution">
    <text evidence="1">The sequence shown here is derived from an EMBL/GenBank/DDBJ whole genome shotgun (WGS) entry which is preliminary data.</text>
</comment>
<accession>A0A4C1TFZ8</accession>
<dbReference type="AlphaFoldDB" id="A0A4C1TFZ8"/>
<name>A0A4C1TFZ8_EUMVA</name>
<dbReference type="Proteomes" id="UP000299102">
    <property type="component" value="Unassembled WGS sequence"/>
</dbReference>
<reference evidence="1 2" key="1">
    <citation type="journal article" date="2019" name="Commun. Biol.">
        <title>The bagworm genome reveals a unique fibroin gene that provides high tensile strength.</title>
        <authorList>
            <person name="Kono N."/>
            <person name="Nakamura H."/>
            <person name="Ohtoshi R."/>
            <person name="Tomita M."/>
            <person name="Numata K."/>
            <person name="Arakawa K."/>
        </authorList>
    </citation>
    <scope>NUCLEOTIDE SEQUENCE [LARGE SCALE GENOMIC DNA]</scope>
</reference>